<dbReference type="CDD" id="cd04301">
    <property type="entry name" value="NAT_SF"/>
    <property type="match status" value="1"/>
</dbReference>
<dbReference type="KEGG" id="amah:DLM_3852"/>
<dbReference type="InterPro" id="IPR000182">
    <property type="entry name" value="GNAT_dom"/>
</dbReference>
<dbReference type="Gene3D" id="3.40.630.30">
    <property type="match status" value="1"/>
</dbReference>
<sequence>MTSLTLRPATFDDADLIARLHTESWQNSYRRILSDDYLDHVAPTERLTMWTRRFHYDNHLWVQLALWDGEPVGFVCLLPDGETERGLLLDNLHVLPGQQGRGVGRTLLQAAAAQADRLQPGTSMHLWVYEANSDARRFYNRMGGEMVDRENVLAPDGSKAVALCYRWKQPALLAGSGSVAA</sequence>
<dbReference type="AlphaFoldDB" id="A0A3G9GNN8"/>
<reference evidence="5" key="3">
    <citation type="journal article" date="2017" name="Plant Physiol. Biochem.">
        <title>Differential oxidative and antioxidative response of duckweed Lemna minor toward plant growth promoting/inhibiting bacteria.</title>
        <authorList>
            <person name="Ishizawa H."/>
            <person name="Kuroda M."/>
            <person name="Morikawa M."/>
            <person name="Ike M."/>
        </authorList>
    </citation>
    <scope>NUCLEOTIDE SEQUENCE [LARGE SCALE GENOMIC DNA]</scope>
    <source>
        <strain evidence="5">H3</strain>
    </source>
</reference>
<dbReference type="GO" id="GO:0016747">
    <property type="term" value="F:acyltransferase activity, transferring groups other than amino-acyl groups"/>
    <property type="evidence" value="ECO:0007669"/>
    <property type="project" value="InterPro"/>
</dbReference>
<dbReference type="EMBL" id="AP018823">
    <property type="protein sequence ID" value="BBF87431.1"/>
    <property type="molecule type" value="Genomic_DNA"/>
</dbReference>
<dbReference type="RefSeq" id="WP_089082336.1">
    <property type="nucleotide sequence ID" value="NZ_AP018823.1"/>
</dbReference>
<keyword evidence="2" id="KW-0012">Acyltransferase</keyword>
<dbReference type="Proteomes" id="UP000198290">
    <property type="component" value="Chromosome"/>
</dbReference>
<evidence type="ECO:0000256" key="1">
    <source>
        <dbReference type="ARBA" id="ARBA00022679"/>
    </source>
</evidence>
<reference evidence="5" key="1">
    <citation type="journal article" date="2017" name="Biotechnol. Biofuels">
        <title>Evaluation of environmental bacterial communities as a factor affecting the growth of duckweed Lemna minor.</title>
        <authorList>
            <person name="Ishizawa H."/>
            <person name="Kuroda M."/>
            <person name="Morikawa M."/>
            <person name="Ike M."/>
        </authorList>
    </citation>
    <scope>NUCLEOTIDE SEQUENCE [LARGE SCALE GENOMIC DNA]</scope>
    <source>
        <strain evidence="5">H3</strain>
    </source>
</reference>
<dbReference type="InterPro" id="IPR016181">
    <property type="entry name" value="Acyl_CoA_acyltransferase"/>
</dbReference>
<proteinExistence type="predicted"/>
<dbReference type="STRING" id="332411.VI06_08370"/>
<name>A0A3G9GNN8_9NEIS</name>
<evidence type="ECO:0000313" key="5">
    <source>
        <dbReference type="Proteomes" id="UP000198290"/>
    </source>
</evidence>
<dbReference type="SUPFAM" id="SSF55729">
    <property type="entry name" value="Acyl-CoA N-acyltransferases (Nat)"/>
    <property type="match status" value="1"/>
</dbReference>
<protein>
    <submittedName>
        <fullName evidence="4">GCN5-related N-acetyltransferase</fullName>
    </submittedName>
</protein>
<evidence type="ECO:0000259" key="3">
    <source>
        <dbReference type="PROSITE" id="PS51186"/>
    </source>
</evidence>
<dbReference type="PROSITE" id="PS51186">
    <property type="entry name" value="GNAT"/>
    <property type="match status" value="1"/>
</dbReference>
<keyword evidence="1 4" id="KW-0808">Transferase</keyword>
<organism evidence="4 5">
    <name type="scientific">Aquitalea magnusonii</name>
    <dbReference type="NCBI Taxonomy" id="332411"/>
    <lineage>
        <taxon>Bacteria</taxon>
        <taxon>Pseudomonadati</taxon>
        <taxon>Pseudomonadota</taxon>
        <taxon>Betaproteobacteria</taxon>
        <taxon>Neisseriales</taxon>
        <taxon>Chromobacteriaceae</taxon>
        <taxon>Aquitalea</taxon>
    </lineage>
</organism>
<feature type="domain" description="N-acetyltransferase" evidence="3">
    <location>
        <begin position="4"/>
        <end position="170"/>
    </location>
</feature>
<accession>A0A3G9GNN8</accession>
<gene>
    <name evidence="4" type="ORF">DLM_3852</name>
</gene>
<keyword evidence="5" id="KW-1185">Reference proteome</keyword>
<evidence type="ECO:0000313" key="4">
    <source>
        <dbReference type="EMBL" id="BBF87431.1"/>
    </source>
</evidence>
<dbReference type="OrthoDB" id="5292888at2"/>
<dbReference type="InterPro" id="IPR050832">
    <property type="entry name" value="Bact_Acetyltransf"/>
</dbReference>
<evidence type="ECO:0000256" key="2">
    <source>
        <dbReference type="ARBA" id="ARBA00023315"/>
    </source>
</evidence>
<reference evidence="4 5" key="2">
    <citation type="journal article" date="2017" name="Genome Announc.">
        <title>Draft genome sequence of Aquitalea magnusonii strain H3, a plant growth-promoting bacterium of duckweed Lemna minor.</title>
        <authorList>
            <person name="Ishizawa H."/>
            <person name="Kuroda M."/>
            <person name="Ike M."/>
        </authorList>
    </citation>
    <scope>NUCLEOTIDE SEQUENCE [LARGE SCALE GENOMIC DNA]</scope>
    <source>
        <strain evidence="4 5">H3</strain>
    </source>
</reference>
<dbReference type="Pfam" id="PF00583">
    <property type="entry name" value="Acetyltransf_1"/>
    <property type="match status" value="1"/>
</dbReference>
<dbReference type="PANTHER" id="PTHR43877">
    <property type="entry name" value="AMINOALKYLPHOSPHONATE N-ACETYLTRANSFERASE-RELATED-RELATED"/>
    <property type="match status" value="1"/>
</dbReference>